<evidence type="ECO:0000313" key="2">
    <source>
        <dbReference type="EMBL" id="KAJ4967916.1"/>
    </source>
</evidence>
<dbReference type="GO" id="GO:0009965">
    <property type="term" value="P:leaf morphogenesis"/>
    <property type="evidence" value="ECO:0007669"/>
    <property type="project" value="TreeGrafter"/>
</dbReference>
<dbReference type="InterPro" id="IPR034563">
    <property type="entry name" value="PALE_CRESS"/>
</dbReference>
<dbReference type="GO" id="GO:0009507">
    <property type="term" value="C:chloroplast"/>
    <property type="evidence" value="ECO:0007669"/>
    <property type="project" value="TreeGrafter"/>
</dbReference>
<dbReference type="Proteomes" id="UP001141806">
    <property type="component" value="Unassembled WGS sequence"/>
</dbReference>
<dbReference type="PANTHER" id="PTHR37219:SF1">
    <property type="entry name" value="PROTEIN PALE CRESS, CHLOROPLASTIC"/>
    <property type="match status" value="1"/>
</dbReference>
<dbReference type="AlphaFoldDB" id="A0A9Q0KCE1"/>
<dbReference type="GO" id="GO:0009513">
    <property type="term" value="C:etioplast"/>
    <property type="evidence" value="ECO:0007669"/>
    <property type="project" value="TreeGrafter"/>
</dbReference>
<keyword evidence="3" id="KW-1185">Reference proteome</keyword>
<gene>
    <name evidence="2" type="ORF">NE237_014617</name>
</gene>
<comment type="caution">
    <text evidence="2">The sequence shown here is derived from an EMBL/GenBank/DDBJ whole genome shotgun (WGS) entry which is preliminary data.</text>
</comment>
<organism evidence="2 3">
    <name type="scientific">Protea cynaroides</name>
    <dbReference type="NCBI Taxonomy" id="273540"/>
    <lineage>
        <taxon>Eukaryota</taxon>
        <taxon>Viridiplantae</taxon>
        <taxon>Streptophyta</taxon>
        <taxon>Embryophyta</taxon>
        <taxon>Tracheophyta</taxon>
        <taxon>Spermatophyta</taxon>
        <taxon>Magnoliopsida</taxon>
        <taxon>Proteales</taxon>
        <taxon>Proteaceae</taxon>
        <taxon>Protea</taxon>
    </lineage>
</organism>
<dbReference type="GO" id="GO:0010239">
    <property type="term" value="P:chloroplast mRNA processing"/>
    <property type="evidence" value="ECO:0007669"/>
    <property type="project" value="InterPro"/>
</dbReference>
<evidence type="ECO:0000256" key="1">
    <source>
        <dbReference type="SAM" id="Coils"/>
    </source>
</evidence>
<reference evidence="2" key="1">
    <citation type="journal article" date="2023" name="Plant J.">
        <title>The genome of the king protea, Protea cynaroides.</title>
        <authorList>
            <person name="Chang J."/>
            <person name="Duong T.A."/>
            <person name="Schoeman C."/>
            <person name="Ma X."/>
            <person name="Roodt D."/>
            <person name="Barker N."/>
            <person name="Li Z."/>
            <person name="Van de Peer Y."/>
            <person name="Mizrachi E."/>
        </authorList>
    </citation>
    <scope>NUCLEOTIDE SEQUENCE</scope>
    <source>
        <tissue evidence="2">Young leaves</tissue>
    </source>
</reference>
<evidence type="ECO:0000313" key="3">
    <source>
        <dbReference type="Proteomes" id="UP001141806"/>
    </source>
</evidence>
<dbReference type="OrthoDB" id="1933879at2759"/>
<name>A0A9Q0KCE1_9MAGN</name>
<keyword evidence="1" id="KW-0175">Coiled coil</keyword>
<dbReference type="GO" id="GO:0009658">
    <property type="term" value="P:chloroplast organization"/>
    <property type="evidence" value="ECO:0007669"/>
    <property type="project" value="InterPro"/>
</dbReference>
<dbReference type="EMBL" id="JAMYWD010000006">
    <property type="protein sequence ID" value="KAJ4967916.1"/>
    <property type="molecule type" value="Genomic_DNA"/>
</dbReference>
<dbReference type="PANTHER" id="PTHR37219">
    <property type="entry name" value="PROTEIN PALE CRESS, CHLOROPLASTIC"/>
    <property type="match status" value="1"/>
</dbReference>
<dbReference type="GO" id="GO:0009509">
    <property type="term" value="C:chromoplast"/>
    <property type="evidence" value="ECO:0007669"/>
    <property type="project" value="TreeGrafter"/>
</dbReference>
<proteinExistence type="predicted"/>
<accession>A0A9Q0KCE1</accession>
<dbReference type="GO" id="GO:0009537">
    <property type="term" value="C:proplastid"/>
    <property type="evidence" value="ECO:0007669"/>
    <property type="project" value="TreeGrafter"/>
</dbReference>
<evidence type="ECO:0008006" key="4">
    <source>
        <dbReference type="Google" id="ProtNLM"/>
    </source>
</evidence>
<sequence length="329" mass="38491">MEAKVFVITYPTMPSLASALKRTQLAPTPNPSGSRVKFPSRSVLLKTKNSEEQELYGLPKEYHDDEWQAQQREKTKELHRRRQEEDEEEQRKIEEYREIGSRLRGYPEEEVRKARKLVSSLIRAAEEVEEKIEEAAEKGALTELVLRVIWNRLDLARRDDEKDAIRSLDLLYRRIETEILKREATPAMRLLNDLLNLHDGLNDERWLKQCRKRMLDTFPQEDPFSIIVPVGFDIDKHHGQLRLPPEPDDVLLRVDFVREVDALLQEVRSQPSLEYNARQLDPDSVAVRLKHQEKQRTIRQVEALLDLAVTLKCHKSGNTRRRALVGEIV</sequence>
<dbReference type="GO" id="GO:0009501">
    <property type="term" value="C:amyloplast"/>
    <property type="evidence" value="ECO:0007669"/>
    <property type="project" value="TreeGrafter"/>
</dbReference>
<protein>
    <recommendedName>
        <fullName evidence="4">Protein PALE CRESS, chloroplastic</fullName>
    </recommendedName>
</protein>
<feature type="coiled-coil region" evidence="1">
    <location>
        <begin position="111"/>
        <end position="138"/>
    </location>
</feature>
<dbReference type="GO" id="GO:0071482">
    <property type="term" value="P:cellular response to light stimulus"/>
    <property type="evidence" value="ECO:0007669"/>
    <property type="project" value="TreeGrafter"/>
</dbReference>